<evidence type="ECO:0000256" key="1">
    <source>
        <dbReference type="ARBA" id="ARBA00005662"/>
    </source>
</evidence>
<dbReference type="CDD" id="cd07381">
    <property type="entry name" value="MPP_CapA"/>
    <property type="match status" value="1"/>
</dbReference>
<comment type="caution">
    <text evidence="3">The sequence shown here is derived from an EMBL/GenBank/DDBJ whole genome shotgun (WGS) entry which is preliminary data.</text>
</comment>
<dbReference type="EMBL" id="RCHS01000385">
    <property type="protein sequence ID" value="RMX59249.1"/>
    <property type="molecule type" value="Genomic_DNA"/>
</dbReference>
<reference evidence="3 4" key="1">
    <citation type="journal article" date="2018" name="Sci. Rep.">
        <title>Comparative analysis of the Pocillopora damicornis genome highlights role of immune system in coral evolution.</title>
        <authorList>
            <person name="Cunning R."/>
            <person name="Bay R.A."/>
            <person name="Gillette P."/>
            <person name="Baker A.C."/>
            <person name="Traylor-Knowles N."/>
        </authorList>
    </citation>
    <scope>NUCLEOTIDE SEQUENCE [LARGE SCALE GENOMIC DNA]</scope>
    <source>
        <strain evidence="3">RSMAS</strain>
        <tissue evidence="3">Whole animal</tissue>
    </source>
</reference>
<dbReference type="InterPro" id="IPR019079">
    <property type="entry name" value="Capsule_synth_CapA"/>
</dbReference>
<dbReference type="SUPFAM" id="SSF56300">
    <property type="entry name" value="Metallo-dependent phosphatases"/>
    <property type="match status" value="1"/>
</dbReference>
<protein>
    <recommendedName>
        <fullName evidence="2">Capsule synthesis protein CapA domain-containing protein</fullName>
    </recommendedName>
</protein>
<comment type="similarity">
    <text evidence="1">Belongs to the CapA family.</text>
</comment>
<accession>A0A3M6V084</accession>
<dbReference type="AlphaFoldDB" id="A0A3M6V084"/>
<dbReference type="OMA" id="CGDVMTG"/>
<feature type="domain" description="Capsule synthesis protein CapA" evidence="2">
    <location>
        <begin position="54"/>
        <end position="340"/>
    </location>
</feature>
<dbReference type="InterPro" id="IPR029052">
    <property type="entry name" value="Metallo-depent_PP-like"/>
</dbReference>
<dbReference type="Proteomes" id="UP000275408">
    <property type="component" value="Unassembled WGS sequence"/>
</dbReference>
<keyword evidence="4" id="KW-1185">Reference proteome</keyword>
<dbReference type="InterPro" id="IPR052169">
    <property type="entry name" value="CW_Biosynth-Accessory"/>
</dbReference>
<dbReference type="Gene3D" id="3.60.21.10">
    <property type="match status" value="1"/>
</dbReference>
<sequence length="420" mass="46645">MLTCRRSCRVLKLLCPCGMGSSNSSLKFSKSEVFREGRGDLASQASKRMVTPVTMFMVGDVMLGRGIDMILEHSNNPILYESNGLDARDYVSLAERQTGPLPDKSERPLDYVWGDAIQILKEKKPDLRIINLETSVTTSDTQWPLKGIHYRMHPGNVNVIQSANIDCCVLANNHIADWGFPGLVETMNTLDNSGIKFAGAGQNSLEAKAPAVFHISNKGVRVLVFAAGHSSSGIPDSWQARKDKEGVNIIDFYQASKSVNELKNLIENHKQDGDIIVLSIHWGGNWGWNVESSFVKFAHKAIDEAGVHIIQGHSSHHVKGIEVHNGRLIIYGCGDFLNDYEGITGHEGYRGDLALMYFVDVSPDTGMLAGLRMVPTQIKHLRVNKAKEEGVKWLVKTMSRECKKFGCDVRRVDDEIHLVF</sequence>
<dbReference type="PANTHER" id="PTHR33393">
    <property type="entry name" value="POLYGLUTAMINE SYNTHESIS ACCESSORY PROTEIN RV0574C-RELATED"/>
    <property type="match status" value="1"/>
</dbReference>
<name>A0A3M6V084_POCDA</name>
<evidence type="ECO:0000313" key="4">
    <source>
        <dbReference type="Proteomes" id="UP000275408"/>
    </source>
</evidence>
<dbReference type="Pfam" id="PF09587">
    <property type="entry name" value="PGA_cap"/>
    <property type="match status" value="1"/>
</dbReference>
<evidence type="ECO:0000259" key="2">
    <source>
        <dbReference type="SMART" id="SM00854"/>
    </source>
</evidence>
<dbReference type="OrthoDB" id="189619at2759"/>
<proteinExistence type="inferred from homology"/>
<organism evidence="3 4">
    <name type="scientific">Pocillopora damicornis</name>
    <name type="common">Cauliflower coral</name>
    <name type="synonym">Millepora damicornis</name>
    <dbReference type="NCBI Taxonomy" id="46731"/>
    <lineage>
        <taxon>Eukaryota</taxon>
        <taxon>Metazoa</taxon>
        <taxon>Cnidaria</taxon>
        <taxon>Anthozoa</taxon>
        <taxon>Hexacorallia</taxon>
        <taxon>Scleractinia</taxon>
        <taxon>Astrocoeniina</taxon>
        <taxon>Pocilloporidae</taxon>
        <taxon>Pocillopora</taxon>
    </lineage>
</organism>
<dbReference type="STRING" id="46731.A0A3M6V084"/>
<dbReference type="SMART" id="SM00854">
    <property type="entry name" value="PGA_cap"/>
    <property type="match status" value="1"/>
</dbReference>
<evidence type="ECO:0000313" key="3">
    <source>
        <dbReference type="EMBL" id="RMX59249.1"/>
    </source>
</evidence>
<gene>
    <name evidence="3" type="ORF">pdam_00005713</name>
</gene>
<dbReference type="PANTHER" id="PTHR33393:SF11">
    <property type="entry name" value="POLYGLUTAMINE SYNTHESIS ACCESSORY PROTEIN RV0574C-RELATED"/>
    <property type="match status" value="1"/>
</dbReference>